<evidence type="ECO:0000313" key="1">
    <source>
        <dbReference type="EMBL" id="RHD00975.1"/>
    </source>
</evidence>
<proteinExistence type="predicted"/>
<dbReference type="Proteomes" id="UP000266391">
    <property type="component" value="Unassembled WGS sequence"/>
</dbReference>
<comment type="caution">
    <text evidence="1">The sequence shown here is derived from an EMBL/GenBank/DDBJ whole genome shotgun (WGS) entry which is preliminary data.</text>
</comment>
<gene>
    <name evidence="1" type="ORF">DW813_12530</name>
</gene>
<accession>A0A396ADE3</accession>
<evidence type="ECO:0000313" key="2">
    <source>
        <dbReference type="Proteomes" id="UP000266391"/>
    </source>
</evidence>
<dbReference type="AlphaFoldDB" id="A0A396ADE3"/>
<protein>
    <submittedName>
        <fullName evidence="1">Uncharacterized protein</fullName>
    </submittedName>
</protein>
<name>A0A396ADE3_9FIRM</name>
<sequence length="63" mass="7225">MFPFLPVNSLLLFLMCLHFSLPAYILASNRNFCNVNNNSVNFLFSSFGYNKLIKTKERCQTAA</sequence>
<reference evidence="1 2" key="1">
    <citation type="submission" date="2018-08" db="EMBL/GenBank/DDBJ databases">
        <title>A genome reference for cultivated species of the human gut microbiota.</title>
        <authorList>
            <person name="Zou Y."/>
            <person name="Xue W."/>
            <person name="Luo G."/>
        </authorList>
    </citation>
    <scope>NUCLEOTIDE SEQUENCE [LARGE SCALE GENOMIC DNA]</scope>
    <source>
        <strain evidence="1 2">AM32-8LB</strain>
    </source>
</reference>
<organism evidence="1 2">
    <name type="scientific">Roseburia inulinivorans</name>
    <dbReference type="NCBI Taxonomy" id="360807"/>
    <lineage>
        <taxon>Bacteria</taxon>
        <taxon>Bacillati</taxon>
        <taxon>Bacillota</taxon>
        <taxon>Clostridia</taxon>
        <taxon>Lachnospirales</taxon>
        <taxon>Lachnospiraceae</taxon>
        <taxon>Roseburia</taxon>
    </lineage>
</organism>
<dbReference type="EMBL" id="QSIQ01000022">
    <property type="protein sequence ID" value="RHD00975.1"/>
    <property type="molecule type" value="Genomic_DNA"/>
</dbReference>